<dbReference type="EMBL" id="VJOM01000029">
    <property type="protein sequence ID" value="TSE29829.1"/>
    <property type="molecule type" value="Genomic_DNA"/>
</dbReference>
<comment type="caution">
    <text evidence="1">The sequence shown here is derived from an EMBL/GenBank/DDBJ whole genome shotgun (WGS) entry which is preliminary data.</text>
</comment>
<accession>A0A554X1V7</accession>
<evidence type="ECO:0000313" key="2">
    <source>
        <dbReference type="Proteomes" id="UP000317763"/>
    </source>
</evidence>
<reference evidence="1 2" key="1">
    <citation type="submission" date="2019-07" db="EMBL/GenBank/DDBJ databases">
        <title>Tepidimonas taiwanensis I1-1 draft genome.</title>
        <authorList>
            <person name="Da Costa M.S."/>
            <person name="Froufe H.J.C."/>
            <person name="Egas C."/>
            <person name="Albuquerque L."/>
        </authorList>
    </citation>
    <scope>NUCLEOTIDE SEQUENCE [LARGE SCALE GENOMIC DNA]</scope>
    <source>
        <strain evidence="1 2">I1-1</strain>
    </source>
</reference>
<dbReference type="Proteomes" id="UP000317763">
    <property type="component" value="Unassembled WGS sequence"/>
</dbReference>
<dbReference type="InterPro" id="IPR013381">
    <property type="entry name" value="CRISPR-assoc_prot_Cse1"/>
</dbReference>
<keyword evidence="2" id="KW-1185">Reference proteome</keyword>
<name>A0A554X1V7_9BURK</name>
<organism evidence="1 2">
    <name type="scientific">Tepidimonas taiwanensis</name>
    <dbReference type="NCBI Taxonomy" id="307486"/>
    <lineage>
        <taxon>Bacteria</taxon>
        <taxon>Pseudomonadati</taxon>
        <taxon>Pseudomonadota</taxon>
        <taxon>Betaproteobacteria</taxon>
        <taxon>Burkholderiales</taxon>
        <taxon>Tepidimonas</taxon>
    </lineage>
</organism>
<proteinExistence type="predicted"/>
<evidence type="ECO:0000313" key="1">
    <source>
        <dbReference type="EMBL" id="TSE29829.1"/>
    </source>
</evidence>
<dbReference type="RefSeq" id="WP_043698607.1">
    <property type="nucleotide sequence ID" value="NZ_VJOM01000029.1"/>
</dbReference>
<dbReference type="STRING" id="307486.GCA_000807215_00275"/>
<protein>
    <submittedName>
        <fullName evidence="1">CRISPR type I protein CasA/Cse1</fullName>
    </submittedName>
</protein>
<dbReference type="OrthoDB" id="5450902at2"/>
<dbReference type="AlphaFoldDB" id="A0A554X1V7"/>
<sequence length="534" mass="59492">MHDLLHDPLIGVRTRAGERRLSLPDLLAALSAGEVEGYTGLRAHQADPWHVFLVQLAASIQARQPTDTLPPDPAYWREGLLDLAGGKASAWHLLVEDVTQPAFMQHPWMSWEAEAADYGVTIKRGQTSYAPKATTPDELDVLVTSKNHDVKMARVGAEEVEAWLYALVLLQTTSGFLGQGNYGIVRMNGGFASRPVVAWAVSLHPSQRFQHEVAVVMQLRNSTVRTYGYAARGVTLTWVRPWSRSDHQFQLADLEPWFVEAARPIRLVRSPSGHLIALGATSKARQIGPKTLENGDVGDPWIPINTADKKKGRSAMTLSADGFTPERLTDLLFAQGFELTALQQPQVSEGPGWFVASCLVRGQGTTEGYHEVRIPVPPKARLALLHTGQRQTLGQLAQRLLSDAKAVQKALNTALAVLSEGGPDQADFERVESWLKTAKRDFGRRWESLYFPTLWRGAEEEHDTVRRDWQQRLVDEAHALLDEATQRLPLPANRTWRAITQAERAFHGLLRKHELPFPRRAPAHTLETMEDAIP</sequence>
<dbReference type="NCBIfam" id="TIGR02547">
    <property type="entry name" value="casA_cse1"/>
    <property type="match status" value="1"/>
</dbReference>
<gene>
    <name evidence="1" type="ORF">Ttaiw_02162</name>
</gene>